<evidence type="ECO:0000313" key="3">
    <source>
        <dbReference type="Proteomes" id="UP000094313"/>
    </source>
</evidence>
<protein>
    <submittedName>
        <fullName evidence="2">Uncharacterized protein</fullName>
    </submittedName>
</protein>
<organism evidence="2 3">
    <name type="scientific">Pedobacter steynii</name>
    <dbReference type="NCBI Taxonomy" id="430522"/>
    <lineage>
        <taxon>Bacteria</taxon>
        <taxon>Pseudomonadati</taxon>
        <taxon>Bacteroidota</taxon>
        <taxon>Sphingobacteriia</taxon>
        <taxon>Sphingobacteriales</taxon>
        <taxon>Sphingobacteriaceae</taxon>
        <taxon>Pedobacter</taxon>
    </lineage>
</organism>
<gene>
    <name evidence="2" type="ORF">BFS30_21670</name>
</gene>
<feature type="transmembrane region" description="Helical" evidence="1">
    <location>
        <begin position="119"/>
        <end position="137"/>
    </location>
</feature>
<name>A0A1D7QLI5_9SPHI</name>
<dbReference type="Proteomes" id="UP000094313">
    <property type="component" value="Chromosome"/>
</dbReference>
<evidence type="ECO:0000313" key="2">
    <source>
        <dbReference type="EMBL" id="AOM79536.1"/>
    </source>
</evidence>
<keyword evidence="3" id="KW-1185">Reference proteome</keyword>
<reference evidence="2 3" key="1">
    <citation type="submission" date="2016-08" db="EMBL/GenBank/DDBJ databases">
        <authorList>
            <person name="Seilhamer J.J."/>
        </authorList>
    </citation>
    <scope>NUCLEOTIDE SEQUENCE [LARGE SCALE GENOMIC DNA]</scope>
    <source>
        <strain evidence="2 3">DX4</strain>
    </source>
</reference>
<feature type="transmembrane region" description="Helical" evidence="1">
    <location>
        <begin position="37"/>
        <end position="63"/>
    </location>
</feature>
<dbReference type="RefSeq" id="WP_069381198.1">
    <property type="nucleotide sequence ID" value="NZ_CP017141.1"/>
</dbReference>
<dbReference type="EMBL" id="CP017141">
    <property type="protein sequence ID" value="AOM79536.1"/>
    <property type="molecule type" value="Genomic_DNA"/>
</dbReference>
<evidence type="ECO:0000256" key="1">
    <source>
        <dbReference type="SAM" id="Phobius"/>
    </source>
</evidence>
<feature type="transmembrane region" description="Helical" evidence="1">
    <location>
        <begin position="143"/>
        <end position="165"/>
    </location>
</feature>
<keyword evidence="1" id="KW-0812">Transmembrane</keyword>
<dbReference type="KEGG" id="psty:BFS30_21670"/>
<keyword evidence="1" id="KW-1133">Transmembrane helix</keyword>
<keyword evidence="1" id="KW-0472">Membrane</keyword>
<feature type="transmembrane region" description="Helical" evidence="1">
    <location>
        <begin position="86"/>
        <end position="107"/>
    </location>
</feature>
<dbReference type="AlphaFoldDB" id="A0A1D7QLI5"/>
<sequence length="258" mass="29379">MITETLTSTDSWFLRIIAKFAVWMTKKSKKPNGKLNLAYFITISTAILMLSSFLHLGEFYAAFDIAYFSFFSFEDALSLLYEKGRLFLLFPMIIGFVAIAIATAHTFRKKNIHKELKRNSFILFTTIVIGLTTGQAFRAVGNLPWLSAIFVGVFSAAIVIMYFYFHVITIYLYPMLIGFGLVLSAGPDVERVVKEKISFDLTLVDGKDPMPIVQNKKTYWIGTTSKIMYLYNDSTRKITEVSVSQIQTISFIRPKKNL</sequence>
<proteinExistence type="predicted"/>
<accession>A0A1D7QLI5</accession>